<reference evidence="4 5" key="1">
    <citation type="submission" date="2019-03" db="EMBL/GenBank/DDBJ databases">
        <title>Flavobacterium AR-3-4 sp. nov. isolated from arctic soil.</title>
        <authorList>
            <person name="Chaudhary D.K."/>
        </authorList>
    </citation>
    <scope>NUCLEOTIDE SEQUENCE [LARGE SCALE GENOMIC DNA]</scope>
    <source>
        <strain evidence="4 5">AR-3-4</strain>
    </source>
</reference>
<dbReference type="Proteomes" id="UP000295479">
    <property type="component" value="Unassembled WGS sequence"/>
</dbReference>
<dbReference type="PANTHER" id="PTHR33619">
    <property type="entry name" value="POLYSACCHARIDE EXPORT PROTEIN GFCE-RELATED"/>
    <property type="match status" value="1"/>
</dbReference>
<dbReference type="PROSITE" id="PS51257">
    <property type="entry name" value="PROKAR_LIPOPROTEIN"/>
    <property type="match status" value="1"/>
</dbReference>
<dbReference type="InterPro" id="IPR049712">
    <property type="entry name" value="Poly_export"/>
</dbReference>
<keyword evidence="2" id="KW-1133">Transmembrane helix</keyword>
<dbReference type="Gene3D" id="3.30.1950.10">
    <property type="entry name" value="wza like domain"/>
    <property type="match status" value="1"/>
</dbReference>
<evidence type="ECO:0000256" key="2">
    <source>
        <dbReference type="SAM" id="Phobius"/>
    </source>
</evidence>
<organism evidence="4 5">
    <name type="scientific">Flavobacterium cellulosilyticum</name>
    <dbReference type="NCBI Taxonomy" id="2541731"/>
    <lineage>
        <taxon>Bacteria</taxon>
        <taxon>Pseudomonadati</taxon>
        <taxon>Bacteroidota</taxon>
        <taxon>Flavobacteriia</taxon>
        <taxon>Flavobacteriales</taxon>
        <taxon>Flavobacteriaceae</taxon>
        <taxon>Flavobacterium</taxon>
    </lineage>
</organism>
<gene>
    <name evidence="4" type="ORF">E0F76_14955</name>
</gene>
<evidence type="ECO:0000256" key="1">
    <source>
        <dbReference type="ARBA" id="ARBA00022729"/>
    </source>
</evidence>
<dbReference type="EMBL" id="SMFK01000012">
    <property type="protein sequence ID" value="TDD95076.1"/>
    <property type="molecule type" value="Genomic_DNA"/>
</dbReference>
<dbReference type="OrthoDB" id="662756at2"/>
<feature type="transmembrane region" description="Helical" evidence="2">
    <location>
        <begin position="232"/>
        <end position="253"/>
    </location>
</feature>
<protein>
    <submittedName>
        <fullName evidence="4">Polysaccharide export protein</fullName>
    </submittedName>
</protein>
<sequence length="255" mass="27666">MNILRYFTFVLILFMASCASKKDILYFQDASSYPSVLVSPAIVLIQSNDILHIQIGALVPETALPYNFQTATSSVSTPNLETLKIEGYLVSSQGTIILPVLGTLLVAGQTVYELEDSIRILLEKGGHLIHPAVSIRILNAKFTVLGEVKLPGTYSFMESSLSVPQALGYAGDLTIAGKRNNILLIRNSAGVQTISHIDMTTANWMNNPDYQIRQNDLLVVNPNNAKVKTAGYVGNTGTLLTIASLLLSSIILLTR</sequence>
<dbReference type="AlphaFoldDB" id="A0A4R5C8W2"/>
<evidence type="ECO:0000313" key="5">
    <source>
        <dbReference type="Proteomes" id="UP000295479"/>
    </source>
</evidence>
<keyword evidence="2" id="KW-0812">Transmembrane</keyword>
<keyword evidence="1" id="KW-0732">Signal</keyword>
<proteinExistence type="predicted"/>
<comment type="caution">
    <text evidence="4">The sequence shown here is derived from an EMBL/GenBank/DDBJ whole genome shotgun (WGS) entry which is preliminary data.</text>
</comment>
<keyword evidence="5" id="KW-1185">Reference proteome</keyword>
<dbReference type="Pfam" id="PF02563">
    <property type="entry name" value="Poly_export"/>
    <property type="match status" value="1"/>
</dbReference>
<name>A0A4R5C8W2_9FLAO</name>
<dbReference type="RefSeq" id="WP_132007839.1">
    <property type="nucleotide sequence ID" value="NZ_SMFK01000012.1"/>
</dbReference>
<accession>A0A4R5C8W2</accession>
<dbReference type="PANTHER" id="PTHR33619:SF3">
    <property type="entry name" value="POLYSACCHARIDE EXPORT PROTEIN GFCE-RELATED"/>
    <property type="match status" value="1"/>
</dbReference>
<evidence type="ECO:0000313" key="4">
    <source>
        <dbReference type="EMBL" id="TDD95076.1"/>
    </source>
</evidence>
<feature type="domain" description="Polysaccharide export protein N-terminal" evidence="3">
    <location>
        <begin position="43"/>
        <end position="137"/>
    </location>
</feature>
<keyword evidence="2" id="KW-0472">Membrane</keyword>
<dbReference type="Gene3D" id="3.10.560.10">
    <property type="entry name" value="Outer membrane lipoprotein wza domain like"/>
    <property type="match status" value="2"/>
</dbReference>
<dbReference type="InterPro" id="IPR003715">
    <property type="entry name" value="Poly_export_N"/>
</dbReference>
<dbReference type="GO" id="GO:0015159">
    <property type="term" value="F:polysaccharide transmembrane transporter activity"/>
    <property type="evidence" value="ECO:0007669"/>
    <property type="project" value="InterPro"/>
</dbReference>
<evidence type="ECO:0000259" key="3">
    <source>
        <dbReference type="Pfam" id="PF02563"/>
    </source>
</evidence>